<evidence type="ECO:0008006" key="3">
    <source>
        <dbReference type="Google" id="ProtNLM"/>
    </source>
</evidence>
<gene>
    <name evidence="1" type="ORF">E0Y62_07245</name>
</gene>
<dbReference type="EMBL" id="SJTH01000006">
    <property type="protein sequence ID" value="TCJ05007.1"/>
    <property type="molecule type" value="Genomic_DNA"/>
</dbReference>
<dbReference type="AlphaFoldDB" id="A0A4R1B4J4"/>
<comment type="caution">
    <text evidence="1">The sequence shown here is derived from an EMBL/GenBank/DDBJ whole genome shotgun (WGS) entry which is preliminary data.</text>
</comment>
<accession>A0A4R1B4J4</accession>
<dbReference type="Proteomes" id="UP000293846">
    <property type="component" value="Unassembled WGS sequence"/>
</dbReference>
<protein>
    <recommendedName>
        <fullName evidence="3">YhcU family protein</fullName>
    </recommendedName>
</protein>
<dbReference type="InterPro" id="IPR020355">
    <property type="entry name" value="Uncharacterised_YhcU"/>
</dbReference>
<organism evidence="1 2">
    <name type="scientific">Cytobacillus praedii</name>
    <dbReference type="NCBI Taxonomy" id="1742358"/>
    <lineage>
        <taxon>Bacteria</taxon>
        <taxon>Bacillati</taxon>
        <taxon>Bacillota</taxon>
        <taxon>Bacilli</taxon>
        <taxon>Bacillales</taxon>
        <taxon>Bacillaceae</taxon>
        <taxon>Cytobacillus</taxon>
    </lineage>
</organism>
<name>A0A4R1B4J4_9BACI</name>
<evidence type="ECO:0000313" key="2">
    <source>
        <dbReference type="Proteomes" id="UP000293846"/>
    </source>
</evidence>
<sequence>MKIVFASTPEQEEEIRNLIQKMYSTIFPNYFPDEDIKEFEQLNVLHTSTRHFEYFGTLKEAYQVIVSLQIITCILETENLGERYEKIFDKNVSILHDFGLSFPFTFSNFYQGKGMKNDMLSMYTKAANELLI</sequence>
<dbReference type="RefSeq" id="WP_131236496.1">
    <property type="nucleotide sequence ID" value="NZ_JARMQE010000017.1"/>
</dbReference>
<reference evidence="1 2" key="1">
    <citation type="submission" date="2019-03" db="EMBL/GenBank/DDBJ databases">
        <authorList>
            <person name="Jensen L."/>
            <person name="Storgaard J."/>
            <person name="Sulaj E."/>
            <person name="Schramm A."/>
            <person name="Marshall I.P.G."/>
        </authorList>
    </citation>
    <scope>NUCLEOTIDE SEQUENCE [LARGE SCALE GENOMIC DNA]</scope>
    <source>
        <strain evidence="1 2">2017H2G3</strain>
    </source>
</reference>
<proteinExistence type="predicted"/>
<evidence type="ECO:0000313" key="1">
    <source>
        <dbReference type="EMBL" id="TCJ05007.1"/>
    </source>
</evidence>
<dbReference type="OrthoDB" id="2966549at2"/>
<dbReference type="Pfam" id="PF17326">
    <property type="entry name" value="DUF5365"/>
    <property type="match status" value="1"/>
</dbReference>
<keyword evidence="2" id="KW-1185">Reference proteome</keyword>